<dbReference type="PANTHER" id="PTHR43133:SF8">
    <property type="entry name" value="RNA POLYMERASE SIGMA FACTOR HI_1459-RELATED"/>
    <property type="match status" value="1"/>
</dbReference>
<comment type="caution">
    <text evidence="6">The sequence shown here is derived from an EMBL/GenBank/DDBJ whole genome shotgun (WGS) entry which is preliminary data.</text>
</comment>
<dbReference type="Proteomes" id="UP000739538">
    <property type="component" value="Unassembled WGS sequence"/>
</dbReference>
<dbReference type="GO" id="GO:0003677">
    <property type="term" value="F:DNA binding"/>
    <property type="evidence" value="ECO:0007669"/>
    <property type="project" value="UniProtKB-KW"/>
</dbReference>
<dbReference type="PANTHER" id="PTHR43133">
    <property type="entry name" value="RNA POLYMERASE ECF-TYPE SIGMA FACTO"/>
    <property type="match status" value="1"/>
</dbReference>
<protein>
    <submittedName>
        <fullName evidence="6">Sigma-70 family RNA polymerase sigma factor</fullName>
    </submittedName>
</protein>
<organism evidence="6 7">
    <name type="scientific">Eiseniibacteriota bacterium</name>
    <dbReference type="NCBI Taxonomy" id="2212470"/>
    <lineage>
        <taxon>Bacteria</taxon>
        <taxon>Candidatus Eiseniibacteriota</taxon>
    </lineage>
</organism>
<dbReference type="InterPro" id="IPR039425">
    <property type="entry name" value="RNA_pol_sigma-70-like"/>
</dbReference>
<reference evidence="6" key="2">
    <citation type="journal article" date="2021" name="Microbiome">
        <title>Successional dynamics and alternative stable states in a saline activated sludge microbial community over 9 years.</title>
        <authorList>
            <person name="Wang Y."/>
            <person name="Ye J."/>
            <person name="Ju F."/>
            <person name="Liu L."/>
            <person name="Boyd J.A."/>
            <person name="Deng Y."/>
            <person name="Parks D.H."/>
            <person name="Jiang X."/>
            <person name="Yin X."/>
            <person name="Woodcroft B.J."/>
            <person name="Tyson G.W."/>
            <person name="Hugenholtz P."/>
            <person name="Polz M.F."/>
            <person name="Zhang T."/>
        </authorList>
    </citation>
    <scope>NUCLEOTIDE SEQUENCE</scope>
    <source>
        <strain evidence="6">HKST-UBA02</strain>
    </source>
</reference>
<evidence type="ECO:0000256" key="2">
    <source>
        <dbReference type="ARBA" id="ARBA00023082"/>
    </source>
</evidence>
<feature type="domain" description="RNA polymerase sigma-70 region 2" evidence="5">
    <location>
        <begin position="41"/>
        <end position="106"/>
    </location>
</feature>
<keyword evidence="1" id="KW-0805">Transcription regulation</keyword>
<dbReference type="InterPro" id="IPR013325">
    <property type="entry name" value="RNA_pol_sigma_r2"/>
</dbReference>
<evidence type="ECO:0000313" key="7">
    <source>
        <dbReference type="Proteomes" id="UP000739538"/>
    </source>
</evidence>
<name>A0A956SDQ2_UNCEI</name>
<dbReference type="SUPFAM" id="SSF88946">
    <property type="entry name" value="Sigma2 domain of RNA polymerase sigma factors"/>
    <property type="match status" value="1"/>
</dbReference>
<evidence type="ECO:0000256" key="3">
    <source>
        <dbReference type="ARBA" id="ARBA00023125"/>
    </source>
</evidence>
<dbReference type="GO" id="GO:0006352">
    <property type="term" value="P:DNA-templated transcription initiation"/>
    <property type="evidence" value="ECO:0007669"/>
    <property type="project" value="InterPro"/>
</dbReference>
<dbReference type="GO" id="GO:0016987">
    <property type="term" value="F:sigma factor activity"/>
    <property type="evidence" value="ECO:0007669"/>
    <property type="project" value="UniProtKB-KW"/>
</dbReference>
<keyword evidence="3" id="KW-0238">DNA-binding</keyword>
<proteinExistence type="predicted"/>
<keyword evidence="2" id="KW-0731">Sigma factor</keyword>
<sequence length="207" mass="23265">MDQRPQHGPEPPHSTDSLASLIGGYIAGLDQAGDLICVHLEPVIRAEVARFLPATDPDRDDVAQETLLAFLAHLRRTGIAPDRPEAFVTTMAANRCRNLHRQRRRRPDLDAKTATDWPLGPKRNVLDLLEERELEHSVREGLARLDAECRKLLLAIYMEETPMERLQREAGLSTVQGIYYRKYACLKKLHSLLNSAPFGGRRKGGDA</sequence>
<keyword evidence="4" id="KW-0804">Transcription</keyword>
<evidence type="ECO:0000256" key="4">
    <source>
        <dbReference type="ARBA" id="ARBA00023163"/>
    </source>
</evidence>
<dbReference type="AlphaFoldDB" id="A0A956SDQ2"/>
<dbReference type="Pfam" id="PF04542">
    <property type="entry name" value="Sigma70_r2"/>
    <property type="match status" value="1"/>
</dbReference>
<evidence type="ECO:0000313" key="6">
    <source>
        <dbReference type="EMBL" id="MCA9756892.1"/>
    </source>
</evidence>
<evidence type="ECO:0000256" key="1">
    <source>
        <dbReference type="ARBA" id="ARBA00023015"/>
    </source>
</evidence>
<accession>A0A956SDQ2</accession>
<reference evidence="6" key="1">
    <citation type="submission" date="2020-04" db="EMBL/GenBank/DDBJ databases">
        <authorList>
            <person name="Zhang T."/>
        </authorList>
    </citation>
    <scope>NUCLEOTIDE SEQUENCE</scope>
    <source>
        <strain evidence="6">HKST-UBA02</strain>
    </source>
</reference>
<dbReference type="InterPro" id="IPR007627">
    <property type="entry name" value="RNA_pol_sigma70_r2"/>
</dbReference>
<dbReference type="EMBL" id="JAGQHS010000071">
    <property type="protein sequence ID" value="MCA9756892.1"/>
    <property type="molecule type" value="Genomic_DNA"/>
</dbReference>
<evidence type="ECO:0000259" key="5">
    <source>
        <dbReference type="Pfam" id="PF04542"/>
    </source>
</evidence>
<gene>
    <name evidence="6" type="ORF">KDA27_13895</name>
</gene>
<dbReference type="Gene3D" id="1.10.1740.10">
    <property type="match status" value="1"/>
</dbReference>